<dbReference type="OrthoDB" id="2112849at2"/>
<keyword evidence="5" id="KW-0805">Transcription regulation</keyword>
<evidence type="ECO:0000313" key="8">
    <source>
        <dbReference type="EMBL" id="SHH20028.1"/>
    </source>
</evidence>
<sequence>MKINNINNIQKVMKAYKTNKTEKINKFSLKEDKIEISQRGKDFQFALEALKNTPDIREDKVNEIKSQIDKGTYKVDNGKLAKAIVDKSTIDWRG</sequence>
<protein>
    <recommendedName>
        <fullName evidence="2">Negative regulator of flagellin synthesis</fullName>
    </recommendedName>
</protein>
<evidence type="ECO:0000313" key="9">
    <source>
        <dbReference type="Proteomes" id="UP000242520"/>
    </source>
</evidence>
<evidence type="ECO:0000259" key="7">
    <source>
        <dbReference type="Pfam" id="PF04316"/>
    </source>
</evidence>
<evidence type="ECO:0000256" key="5">
    <source>
        <dbReference type="ARBA" id="ARBA00023015"/>
    </source>
</evidence>
<dbReference type="InterPro" id="IPR031316">
    <property type="entry name" value="FlgM_C"/>
</dbReference>
<reference evidence="9" key="1">
    <citation type="submission" date="2016-11" db="EMBL/GenBank/DDBJ databases">
        <authorList>
            <person name="Varghese N."/>
            <person name="Submissions S."/>
        </authorList>
    </citation>
    <scope>NUCLEOTIDE SEQUENCE [LARGE SCALE GENOMIC DNA]</scope>
    <source>
        <strain evidence="9">DSM 15285</strain>
    </source>
</reference>
<dbReference type="GO" id="GO:0045892">
    <property type="term" value="P:negative regulation of DNA-templated transcription"/>
    <property type="evidence" value="ECO:0007669"/>
    <property type="project" value="InterPro"/>
</dbReference>
<evidence type="ECO:0000256" key="4">
    <source>
        <dbReference type="ARBA" id="ARBA00022795"/>
    </source>
</evidence>
<dbReference type="Pfam" id="PF04316">
    <property type="entry name" value="FlgM"/>
    <property type="match status" value="1"/>
</dbReference>
<dbReference type="GO" id="GO:0044781">
    <property type="term" value="P:bacterial-type flagellum organization"/>
    <property type="evidence" value="ECO:0007669"/>
    <property type="project" value="UniProtKB-KW"/>
</dbReference>
<evidence type="ECO:0000256" key="3">
    <source>
        <dbReference type="ARBA" id="ARBA00022491"/>
    </source>
</evidence>
<evidence type="ECO:0000256" key="2">
    <source>
        <dbReference type="ARBA" id="ARBA00017823"/>
    </source>
</evidence>
<dbReference type="Proteomes" id="UP000242520">
    <property type="component" value="Unassembled WGS sequence"/>
</dbReference>
<evidence type="ECO:0000256" key="6">
    <source>
        <dbReference type="ARBA" id="ARBA00023163"/>
    </source>
</evidence>
<keyword evidence="9" id="KW-1185">Reference proteome</keyword>
<proteinExistence type="inferred from homology"/>
<keyword evidence="6" id="KW-0804">Transcription</keyword>
<comment type="similarity">
    <text evidence="1">Belongs to the FlgM family.</text>
</comment>
<gene>
    <name evidence="8" type="ORF">SAMN02744040_01192</name>
</gene>
<dbReference type="Gene3D" id="6.10.140.30">
    <property type="entry name" value="Anti-sigma-28 factor FlgM"/>
    <property type="match status" value="1"/>
</dbReference>
<dbReference type="InterPro" id="IPR007412">
    <property type="entry name" value="FlgM"/>
</dbReference>
<dbReference type="STRING" id="1123350.SAMN02744040_01192"/>
<dbReference type="NCBIfam" id="TIGR03824">
    <property type="entry name" value="FlgM_jcvi"/>
    <property type="match status" value="1"/>
</dbReference>
<organism evidence="8 9">
    <name type="scientific">Tepidibacter thalassicus DSM 15285</name>
    <dbReference type="NCBI Taxonomy" id="1123350"/>
    <lineage>
        <taxon>Bacteria</taxon>
        <taxon>Bacillati</taxon>
        <taxon>Bacillota</taxon>
        <taxon>Clostridia</taxon>
        <taxon>Peptostreptococcales</taxon>
        <taxon>Peptostreptococcaceae</taxon>
        <taxon>Tepidibacter</taxon>
    </lineage>
</organism>
<dbReference type="RefSeq" id="WP_072724596.1">
    <property type="nucleotide sequence ID" value="NZ_FQXH01000010.1"/>
</dbReference>
<feature type="domain" description="Anti-sigma-28 factor FlgM C-terminal" evidence="7">
    <location>
        <begin position="32"/>
        <end position="86"/>
    </location>
</feature>
<evidence type="ECO:0000256" key="1">
    <source>
        <dbReference type="ARBA" id="ARBA00005322"/>
    </source>
</evidence>
<accession>A0A1M5R1H4</accession>
<dbReference type="InterPro" id="IPR035890">
    <property type="entry name" value="Anti-sigma-28_factor_FlgM_sf"/>
</dbReference>
<dbReference type="SUPFAM" id="SSF101498">
    <property type="entry name" value="Anti-sigma factor FlgM"/>
    <property type="match status" value="1"/>
</dbReference>
<name>A0A1M5R1H4_9FIRM</name>
<keyword evidence="3" id="KW-0678">Repressor</keyword>
<dbReference type="EMBL" id="FQXH01000010">
    <property type="protein sequence ID" value="SHH20028.1"/>
    <property type="molecule type" value="Genomic_DNA"/>
</dbReference>
<keyword evidence="4" id="KW-1005">Bacterial flagellum biogenesis</keyword>
<dbReference type="AlphaFoldDB" id="A0A1M5R1H4"/>